<protein>
    <recommendedName>
        <fullName evidence="3">Transposable element Tc3 transposase</fullName>
    </recommendedName>
</protein>
<dbReference type="Proteomes" id="UP001235939">
    <property type="component" value="Chromosome 20"/>
</dbReference>
<dbReference type="PANTHER" id="PTHR47326:SF1">
    <property type="entry name" value="HTH PSQ-TYPE DOMAIN-CONTAINING PROTEIN"/>
    <property type="match status" value="1"/>
</dbReference>
<sequence length="135" mass="15893">MGYILFPLYLSKEKDNCDKDANIELLVDYNRCDAKIGCKNFSFMQDGAPANYSNIVRTFLNEKFPHKWMGRGGPIDWPVQSPELTLAEFFLWGYLEDKVYHRKPKTLEQMKITLEEEINLLDTYFYVLMFVSKCP</sequence>
<name>A0ABY6LKV1_9ARAC</name>
<proteinExistence type="predicted"/>
<keyword evidence="2" id="KW-1185">Reference proteome</keyword>
<accession>A0ABY6LKV1</accession>
<reference evidence="1 2" key="1">
    <citation type="submission" date="2022-01" db="EMBL/GenBank/DDBJ databases">
        <title>A chromosomal length assembly of Cordylochernes scorpioides.</title>
        <authorList>
            <person name="Zeh D."/>
            <person name="Zeh J."/>
        </authorList>
    </citation>
    <scope>NUCLEOTIDE SEQUENCE [LARGE SCALE GENOMIC DNA]</scope>
    <source>
        <strain evidence="1">IN4F17</strain>
        <tissue evidence="1">Whole Body</tissue>
    </source>
</reference>
<dbReference type="Gene3D" id="3.30.420.10">
    <property type="entry name" value="Ribonuclease H-like superfamily/Ribonuclease H"/>
    <property type="match status" value="1"/>
</dbReference>
<evidence type="ECO:0000313" key="1">
    <source>
        <dbReference type="EMBL" id="UYV81807.1"/>
    </source>
</evidence>
<evidence type="ECO:0008006" key="3">
    <source>
        <dbReference type="Google" id="ProtNLM"/>
    </source>
</evidence>
<dbReference type="PANTHER" id="PTHR47326">
    <property type="entry name" value="TRANSPOSABLE ELEMENT TC3 TRANSPOSASE-LIKE PROTEIN"/>
    <property type="match status" value="1"/>
</dbReference>
<evidence type="ECO:0000313" key="2">
    <source>
        <dbReference type="Proteomes" id="UP001235939"/>
    </source>
</evidence>
<dbReference type="EMBL" id="CP092882">
    <property type="protein sequence ID" value="UYV81807.1"/>
    <property type="molecule type" value="Genomic_DNA"/>
</dbReference>
<dbReference type="InterPro" id="IPR036397">
    <property type="entry name" value="RNaseH_sf"/>
</dbReference>
<organism evidence="1 2">
    <name type="scientific">Cordylochernes scorpioides</name>
    <dbReference type="NCBI Taxonomy" id="51811"/>
    <lineage>
        <taxon>Eukaryota</taxon>
        <taxon>Metazoa</taxon>
        <taxon>Ecdysozoa</taxon>
        <taxon>Arthropoda</taxon>
        <taxon>Chelicerata</taxon>
        <taxon>Arachnida</taxon>
        <taxon>Pseudoscorpiones</taxon>
        <taxon>Cheliferoidea</taxon>
        <taxon>Chernetidae</taxon>
        <taxon>Cordylochernes</taxon>
    </lineage>
</organism>
<gene>
    <name evidence="1" type="ORF">LAZ67_20002509</name>
</gene>